<evidence type="ECO:0000313" key="4">
    <source>
        <dbReference type="Proteomes" id="UP000429607"/>
    </source>
</evidence>
<feature type="region of interest" description="Disordered" evidence="1">
    <location>
        <begin position="1"/>
        <end position="29"/>
    </location>
</feature>
<dbReference type="EMBL" id="QXFT01000290">
    <property type="protein sequence ID" value="KAE9348279.1"/>
    <property type="molecule type" value="Genomic_DNA"/>
</dbReference>
<evidence type="ECO:0000313" key="2">
    <source>
        <dbReference type="EMBL" id="KAE9042420.1"/>
    </source>
</evidence>
<dbReference type="EMBL" id="QXFV01000288">
    <property type="protein sequence ID" value="KAE9042420.1"/>
    <property type="molecule type" value="Genomic_DNA"/>
</dbReference>
<name>A0A6A3NJL0_9STRA</name>
<dbReference type="Proteomes" id="UP000429607">
    <property type="component" value="Unassembled WGS sequence"/>
</dbReference>
<accession>A0A6A3NJL0</accession>
<dbReference type="AlphaFoldDB" id="A0A6A3NJL0"/>
<dbReference type="Proteomes" id="UP000434957">
    <property type="component" value="Unassembled WGS sequence"/>
</dbReference>
<proteinExistence type="predicted"/>
<comment type="caution">
    <text evidence="2">The sequence shown here is derived from an EMBL/GenBank/DDBJ whole genome shotgun (WGS) entry which is preliminary data.</text>
</comment>
<feature type="region of interest" description="Disordered" evidence="1">
    <location>
        <begin position="130"/>
        <end position="151"/>
    </location>
</feature>
<organism evidence="2 4">
    <name type="scientific">Phytophthora rubi</name>
    <dbReference type="NCBI Taxonomy" id="129364"/>
    <lineage>
        <taxon>Eukaryota</taxon>
        <taxon>Sar</taxon>
        <taxon>Stramenopiles</taxon>
        <taxon>Oomycota</taxon>
        <taxon>Peronosporomycetes</taxon>
        <taxon>Peronosporales</taxon>
        <taxon>Peronosporaceae</taxon>
        <taxon>Phytophthora</taxon>
    </lineage>
</organism>
<gene>
    <name evidence="2" type="ORF">PR001_g6204</name>
    <name evidence="3" type="ORF">PR003_g6505</name>
</gene>
<keyword evidence="5" id="KW-1185">Reference proteome</keyword>
<feature type="compositionally biased region" description="Acidic residues" evidence="1">
    <location>
        <begin position="1"/>
        <end position="10"/>
    </location>
</feature>
<reference evidence="2 4" key="1">
    <citation type="submission" date="2018-09" db="EMBL/GenBank/DDBJ databases">
        <title>Genomic investigation of the strawberry pathogen Phytophthora fragariae indicates pathogenicity is determined by transcriptional variation in three key races.</title>
        <authorList>
            <person name="Adams T.M."/>
            <person name="Armitage A.D."/>
            <person name="Sobczyk M.K."/>
            <person name="Bates H.J."/>
            <person name="Dunwell J.M."/>
            <person name="Nellist C.F."/>
            <person name="Harrison R.J."/>
        </authorList>
    </citation>
    <scope>NUCLEOTIDE SEQUENCE [LARGE SCALE GENOMIC DNA]</scope>
    <source>
        <strain evidence="2 4">SCRP249</strain>
        <strain evidence="3 5">SCRP333</strain>
    </source>
</reference>
<evidence type="ECO:0000313" key="3">
    <source>
        <dbReference type="EMBL" id="KAE9348279.1"/>
    </source>
</evidence>
<protein>
    <submittedName>
        <fullName evidence="2">Uncharacterized protein</fullName>
    </submittedName>
</protein>
<evidence type="ECO:0000313" key="5">
    <source>
        <dbReference type="Proteomes" id="UP000434957"/>
    </source>
</evidence>
<evidence type="ECO:0000256" key="1">
    <source>
        <dbReference type="SAM" id="MobiDB-lite"/>
    </source>
</evidence>
<sequence length="196" mass="22550">MGESIDDEEIEAHYDEPAQLSRRTRRTPAEAENVIEIMRSTHFSREEVEAINGSASLTDRRHSERTQARELSAAFLCLAEVIKEPLNMADTRRSPQWPEWERAVYVEIKALEDNDTFELVTLRQARERWITQSSSASSSPPTDRLRSSRPEATVKCTSWTTSRLTPQSSTWSEDMCDCCVRLKVLLQDDNISEEDR</sequence>